<feature type="compositionally biased region" description="Polar residues" evidence="1">
    <location>
        <begin position="139"/>
        <end position="157"/>
    </location>
</feature>
<feature type="region of interest" description="Disordered" evidence="1">
    <location>
        <begin position="98"/>
        <end position="217"/>
    </location>
</feature>
<keyword evidence="3" id="KW-1185">Reference proteome</keyword>
<reference evidence="2 3" key="1">
    <citation type="submission" date="2014-04" db="EMBL/GenBank/DDBJ databases">
        <authorList>
            <consortium name="DOE Joint Genome Institute"/>
            <person name="Kuo A."/>
            <person name="Kohler A."/>
            <person name="Costa M.D."/>
            <person name="Nagy L.G."/>
            <person name="Floudas D."/>
            <person name="Copeland A."/>
            <person name="Barry K.W."/>
            <person name="Cichocki N."/>
            <person name="Veneault-Fourrey C."/>
            <person name="LaButti K."/>
            <person name="Lindquist E.A."/>
            <person name="Lipzen A."/>
            <person name="Lundell T."/>
            <person name="Morin E."/>
            <person name="Murat C."/>
            <person name="Sun H."/>
            <person name="Tunlid A."/>
            <person name="Henrissat B."/>
            <person name="Grigoriev I.V."/>
            <person name="Hibbett D.S."/>
            <person name="Martin F."/>
            <person name="Nordberg H.P."/>
            <person name="Cantor M.N."/>
            <person name="Hua S.X."/>
        </authorList>
    </citation>
    <scope>NUCLEOTIDE SEQUENCE [LARGE SCALE GENOMIC DNA]</scope>
    <source>
        <strain evidence="2 3">441</strain>
    </source>
</reference>
<reference evidence="3" key="2">
    <citation type="submission" date="2015-01" db="EMBL/GenBank/DDBJ databases">
        <title>Evolutionary Origins and Diversification of the Mycorrhizal Mutualists.</title>
        <authorList>
            <consortium name="DOE Joint Genome Institute"/>
            <consortium name="Mycorrhizal Genomics Consortium"/>
            <person name="Kohler A."/>
            <person name="Kuo A."/>
            <person name="Nagy L.G."/>
            <person name="Floudas D."/>
            <person name="Copeland A."/>
            <person name="Barry K.W."/>
            <person name="Cichocki N."/>
            <person name="Veneault-Fourrey C."/>
            <person name="LaButti K."/>
            <person name="Lindquist E.A."/>
            <person name="Lipzen A."/>
            <person name="Lundell T."/>
            <person name="Morin E."/>
            <person name="Murat C."/>
            <person name="Riley R."/>
            <person name="Ohm R."/>
            <person name="Sun H."/>
            <person name="Tunlid A."/>
            <person name="Henrissat B."/>
            <person name="Grigoriev I.V."/>
            <person name="Hibbett D.S."/>
            <person name="Martin F."/>
        </authorList>
    </citation>
    <scope>NUCLEOTIDE SEQUENCE [LARGE SCALE GENOMIC DNA]</scope>
    <source>
        <strain evidence="3">441</strain>
    </source>
</reference>
<dbReference type="EMBL" id="KN833706">
    <property type="protein sequence ID" value="KIK25693.1"/>
    <property type="molecule type" value="Genomic_DNA"/>
</dbReference>
<feature type="compositionally biased region" description="Basic and acidic residues" evidence="1">
    <location>
        <begin position="162"/>
        <end position="183"/>
    </location>
</feature>
<protein>
    <submittedName>
        <fullName evidence="2">Uncharacterized protein</fullName>
    </submittedName>
</protein>
<evidence type="ECO:0000313" key="3">
    <source>
        <dbReference type="Proteomes" id="UP000054018"/>
    </source>
</evidence>
<dbReference type="Proteomes" id="UP000054018">
    <property type="component" value="Unassembled WGS sequence"/>
</dbReference>
<organism evidence="2 3">
    <name type="scientific">Pisolithus microcarpus 441</name>
    <dbReference type="NCBI Taxonomy" id="765257"/>
    <lineage>
        <taxon>Eukaryota</taxon>
        <taxon>Fungi</taxon>
        <taxon>Dikarya</taxon>
        <taxon>Basidiomycota</taxon>
        <taxon>Agaricomycotina</taxon>
        <taxon>Agaricomycetes</taxon>
        <taxon>Agaricomycetidae</taxon>
        <taxon>Boletales</taxon>
        <taxon>Sclerodermatineae</taxon>
        <taxon>Pisolithaceae</taxon>
        <taxon>Pisolithus</taxon>
    </lineage>
</organism>
<feature type="region of interest" description="Disordered" evidence="1">
    <location>
        <begin position="1"/>
        <end position="61"/>
    </location>
</feature>
<dbReference type="OrthoDB" id="2675955at2759"/>
<feature type="compositionally biased region" description="Polar residues" evidence="1">
    <location>
        <begin position="1"/>
        <end position="30"/>
    </location>
</feature>
<evidence type="ECO:0000256" key="1">
    <source>
        <dbReference type="SAM" id="MobiDB-lite"/>
    </source>
</evidence>
<name>A0A0D0A0R5_9AGAM</name>
<dbReference type="AlphaFoldDB" id="A0A0D0A0R5"/>
<feature type="region of interest" description="Disordered" evidence="1">
    <location>
        <begin position="368"/>
        <end position="389"/>
    </location>
</feature>
<gene>
    <name evidence="2" type="ORF">PISMIDRAFT_333651</name>
</gene>
<sequence length="389" mass="42081">MPYDQTGDNPNANISTYNDVAGDQHNTNISKPEEQINHGPVPSDVENDVRGDQHNANSSTSRDIVNGTVKKIVYEGKRMFSDWTGNGNSILVHNDKSVHNNANTTNNSDSHSVTTNTYHGPSLKDLSSLGIGRQAAEATASQPQLGASNGSTGNVGSLHSGDVVKGESRPEHGMRTHTNEDTPKIPTAPSPEGGEVARKPDVLPLSEHNTTDKPIEGTMNENSLLQARGRPLGTTEIKDIESVPAQNSVRAPSEDVATHHGVTVTPRVAEESTMSKSTHLHPINLPSGDFCGRSSNLSLSLDQLPSVVLPSENSQVAADSARILKHLRSYDWTRASRQASRVTDQLEKNSKVLEDALNLVRCWEPKAHELQHQPSKSRTISRRSPVARN</sequence>
<proteinExistence type="predicted"/>
<dbReference type="HOGENOM" id="CLU_710022_0_0_1"/>
<accession>A0A0D0A0R5</accession>
<evidence type="ECO:0000313" key="2">
    <source>
        <dbReference type="EMBL" id="KIK25693.1"/>
    </source>
</evidence>
<feature type="compositionally biased region" description="Polar residues" evidence="1">
    <location>
        <begin position="99"/>
        <end position="119"/>
    </location>
</feature>